<name>A0ABS1CIE5_9GAMM</name>
<dbReference type="Pfam" id="PF16074">
    <property type="entry name" value="PilW"/>
    <property type="match status" value="1"/>
</dbReference>
<dbReference type="Proteomes" id="UP000748752">
    <property type="component" value="Unassembled WGS sequence"/>
</dbReference>
<sequence length="426" mass="45553">MSIAPKRVACRGRPSRRRSPARHDGGVSLVELMVALAVGAVVVLGLTEILANTNATYAREQAFARLQENGRIASMLLAKEMRPMRSTDCKSIAMHQEQGSLTVKACDLLEGGCTLGNRDYLSIHRALGYDQSEDLTNAAKLSDLPAAAAANVADRYVGGDVLVAWGIDPHGMAVSAGLGSDGTEPIELVAAMGLEADDLALISNCQYAHVFEVSDPDNGPTTTIHHAGDVNAVSHLRAEAAYKGTAPYNQRAADPRAVVYPLVYRVFYVCCVQDGSLQTGSRRDNCRPSEYGAAAPEGYRPALCMYDRGRGSGRSEVVVPNVADMRLTYSGDANADGALDYSGESAAKIATDAKWASVRSAAVELLLATEEENAARTPSAPTQSDWPPSDDATDRLGAAYPADDRLYQRFRFDVALRAATPWALWE</sequence>
<evidence type="ECO:0000256" key="2">
    <source>
        <dbReference type="SAM" id="Phobius"/>
    </source>
</evidence>
<comment type="caution">
    <text evidence="3">The sequence shown here is derived from an EMBL/GenBank/DDBJ whole genome shotgun (WGS) entry which is preliminary data.</text>
</comment>
<dbReference type="InterPro" id="IPR032092">
    <property type="entry name" value="PilW"/>
</dbReference>
<evidence type="ECO:0000313" key="4">
    <source>
        <dbReference type="Proteomes" id="UP000748752"/>
    </source>
</evidence>
<feature type="transmembrane region" description="Helical" evidence="2">
    <location>
        <begin position="26"/>
        <end position="46"/>
    </location>
</feature>
<keyword evidence="2" id="KW-0472">Membrane</keyword>
<keyword evidence="2" id="KW-1133">Transmembrane helix</keyword>
<feature type="compositionally biased region" description="Basic residues" evidence="1">
    <location>
        <begin position="8"/>
        <end position="20"/>
    </location>
</feature>
<keyword evidence="2" id="KW-0812">Transmembrane</keyword>
<dbReference type="PROSITE" id="PS00409">
    <property type="entry name" value="PROKAR_NTER_METHYL"/>
    <property type="match status" value="1"/>
</dbReference>
<evidence type="ECO:0000313" key="3">
    <source>
        <dbReference type="EMBL" id="MBK1631483.1"/>
    </source>
</evidence>
<feature type="region of interest" description="Disordered" evidence="1">
    <location>
        <begin position="1"/>
        <end position="23"/>
    </location>
</feature>
<evidence type="ECO:0008006" key="5">
    <source>
        <dbReference type="Google" id="ProtNLM"/>
    </source>
</evidence>
<organism evidence="3 4">
    <name type="scientific">Thiohalocapsa halophila</name>
    <dbReference type="NCBI Taxonomy" id="69359"/>
    <lineage>
        <taxon>Bacteria</taxon>
        <taxon>Pseudomonadati</taxon>
        <taxon>Pseudomonadota</taxon>
        <taxon>Gammaproteobacteria</taxon>
        <taxon>Chromatiales</taxon>
        <taxon>Chromatiaceae</taxon>
        <taxon>Thiohalocapsa</taxon>
    </lineage>
</organism>
<evidence type="ECO:0000256" key="1">
    <source>
        <dbReference type="SAM" id="MobiDB-lite"/>
    </source>
</evidence>
<dbReference type="NCBIfam" id="TIGR02532">
    <property type="entry name" value="IV_pilin_GFxxxE"/>
    <property type="match status" value="1"/>
</dbReference>
<dbReference type="InterPro" id="IPR012902">
    <property type="entry name" value="N_methyl_site"/>
</dbReference>
<dbReference type="Pfam" id="PF07963">
    <property type="entry name" value="N_methyl"/>
    <property type="match status" value="1"/>
</dbReference>
<proteinExistence type="predicted"/>
<dbReference type="EMBL" id="NRRV01000026">
    <property type="protein sequence ID" value="MBK1631483.1"/>
    <property type="molecule type" value="Genomic_DNA"/>
</dbReference>
<reference evidence="3 4" key="1">
    <citation type="journal article" date="2020" name="Microorganisms">
        <title>Osmotic Adaptation and Compatible Solute Biosynthesis of Phototrophic Bacteria as Revealed from Genome Analyses.</title>
        <authorList>
            <person name="Imhoff J.F."/>
            <person name="Rahn T."/>
            <person name="Kunzel S."/>
            <person name="Keller A."/>
            <person name="Neulinger S.C."/>
        </authorList>
    </citation>
    <scope>NUCLEOTIDE SEQUENCE [LARGE SCALE GENOMIC DNA]</scope>
    <source>
        <strain evidence="3 4">DSM 6210</strain>
    </source>
</reference>
<gene>
    <name evidence="3" type="ORF">CKO31_12165</name>
</gene>
<feature type="region of interest" description="Disordered" evidence="1">
    <location>
        <begin position="371"/>
        <end position="395"/>
    </location>
</feature>
<keyword evidence="4" id="KW-1185">Reference proteome</keyword>
<accession>A0ABS1CIE5</accession>
<protein>
    <recommendedName>
        <fullName evidence="5">Prepilin-type N-terminal cleavage/methylation domain-containing protein</fullName>
    </recommendedName>
</protein>
<dbReference type="RefSeq" id="WP_369075130.1">
    <property type="nucleotide sequence ID" value="NZ_NRRV01000026.1"/>
</dbReference>